<dbReference type="FunFam" id="2.10.25.10:FF:000240">
    <property type="entry name" value="Vitamin K-dependent protein S"/>
    <property type="match status" value="1"/>
</dbReference>
<evidence type="ECO:0000313" key="18">
    <source>
        <dbReference type="Proteomes" id="UP000683360"/>
    </source>
</evidence>
<dbReference type="PROSITE" id="PS50024">
    <property type="entry name" value="SEA"/>
    <property type="match status" value="1"/>
</dbReference>
<dbReference type="Pfam" id="PF07645">
    <property type="entry name" value="EGF_CA"/>
    <property type="match status" value="2"/>
</dbReference>
<dbReference type="InterPro" id="IPR051505">
    <property type="entry name" value="C-type_lectin_domain"/>
</dbReference>
<comment type="caution">
    <text evidence="17">The sequence shown here is derived from an EMBL/GenBank/DDBJ whole genome shotgun (WGS) entry which is preliminary data.</text>
</comment>
<evidence type="ECO:0000256" key="1">
    <source>
        <dbReference type="ARBA" id="ARBA00004479"/>
    </source>
</evidence>
<protein>
    <submittedName>
        <fullName evidence="17">Uncharacterized protein</fullName>
    </submittedName>
</protein>
<dbReference type="GO" id="GO:0030246">
    <property type="term" value="F:carbohydrate binding"/>
    <property type="evidence" value="ECO:0007669"/>
    <property type="project" value="UniProtKB-KW"/>
</dbReference>
<dbReference type="InterPro" id="IPR015919">
    <property type="entry name" value="Cadherin-like_sf"/>
</dbReference>
<dbReference type="AlphaFoldDB" id="A0A8S3UCL7"/>
<dbReference type="GO" id="GO:0016020">
    <property type="term" value="C:membrane"/>
    <property type="evidence" value="ECO:0007669"/>
    <property type="project" value="UniProtKB-SubCell"/>
</dbReference>
<dbReference type="OrthoDB" id="6286622at2759"/>
<dbReference type="PROSITE" id="PS01187">
    <property type="entry name" value="EGF_CA"/>
    <property type="match status" value="1"/>
</dbReference>
<dbReference type="Gene3D" id="2.10.25.10">
    <property type="entry name" value="Laminin"/>
    <property type="match status" value="3"/>
</dbReference>
<keyword evidence="8 13" id="KW-0472">Membrane</keyword>
<feature type="domain" description="EGF-like" evidence="15">
    <location>
        <begin position="671"/>
        <end position="711"/>
    </location>
</feature>
<feature type="compositionally biased region" description="Low complexity" evidence="12">
    <location>
        <begin position="506"/>
        <end position="521"/>
    </location>
</feature>
<evidence type="ECO:0000256" key="8">
    <source>
        <dbReference type="ARBA" id="ARBA00023136"/>
    </source>
</evidence>
<dbReference type="CDD" id="cd11304">
    <property type="entry name" value="Cadherin_repeat"/>
    <property type="match status" value="1"/>
</dbReference>
<evidence type="ECO:0000313" key="17">
    <source>
        <dbReference type="EMBL" id="CAG2240188.1"/>
    </source>
</evidence>
<dbReference type="PROSITE" id="PS50268">
    <property type="entry name" value="CADHERIN_2"/>
    <property type="match status" value="1"/>
</dbReference>
<accession>A0A8S3UCL7</accession>
<dbReference type="SMART" id="SM00179">
    <property type="entry name" value="EGF_CA"/>
    <property type="match status" value="2"/>
</dbReference>
<evidence type="ECO:0000256" key="11">
    <source>
        <dbReference type="PROSITE-ProRule" id="PRU00076"/>
    </source>
</evidence>
<keyword evidence="9" id="KW-1015">Disulfide bond</keyword>
<dbReference type="SUPFAM" id="SSF82671">
    <property type="entry name" value="SEA domain"/>
    <property type="match status" value="1"/>
</dbReference>
<dbReference type="SUPFAM" id="SSF57184">
    <property type="entry name" value="Growth factor receptor domain"/>
    <property type="match status" value="1"/>
</dbReference>
<comment type="subcellular location">
    <subcellularLocation>
        <location evidence="1">Membrane</location>
        <topology evidence="1">Single-pass type I membrane protein</topology>
    </subcellularLocation>
</comment>
<evidence type="ECO:0000256" key="5">
    <source>
        <dbReference type="ARBA" id="ARBA00022734"/>
    </source>
</evidence>
<keyword evidence="3 13" id="KW-0812">Transmembrane</keyword>
<dbReference type="PROSITE" id="PS50026">
    <property type="entry name" value="EGF_3"/>
    <property type="match status" value="1"/>
</dbReference>
<keyword evidence="4" id="KW-0732">Signal</keyword>
<evidence type="ECO:0000256" key="3">
    <source>
        <dbReference type="ARBA" id="ARBA00022692"/>
    </source>
</evidence>
<dbReference type="PROSITE" id="PS01186">
    <property type="entry name" value="EGF_2"/>
    <property type="match status" value="2"/>
</dbReference>
<evidence type="ECO:0000259" key="14">
    <source>
        <dbReference type="PROSITE" id="PS50024"/>
    </source>
</evidence>
<evidence type="ECO:0000256" key="13">
    <source>
        <dbReference type="SAM" id="Phobius"/>
    </source>
</evidence>
<feature type="region of interest" description="Disordered" evidence="12">
    <location>
        <begin position="506"/>
        <end position="534"/>
    </location>
</feature>
<dbReference type="InterPro" id="IPR000742">
    <property type="entry name" value="EGF"/>
</dbReference>
<dbReference type="SUPFAM" id="SSF49313">
    <property type="entry name" value="Cadherin-like"/>
    <property type="match status" value="1"/>
</dbReference>
<feature type="transmembrane region" description="Helical" evidence="13">
    <location>
        <begin position="1050"/>
        <end position="1077"/>
    </location>
</feature>
<dbReference type="InterPro" id="IPR000082">
    <property type="entry name" value="SEA_dom"/>
</dbReference>
<evidence type="ECO:0000256" key="6">
    <source>
        <dbReference type="ARBA" id="ARBA00022737"/>
    </source>
</evidence>
<gene>
    <name evidence="17" type="ORF">MEDL_52509</name>
</gene>
<evidence type="ECO:0000259" key="16">
    <source>
        <dbReference type="PROSITE" id="PS50268"/>
    </source>
</evidence>
<evidence type="ECO:0000256" key="10">
    <source>
        <dbReference type="PROSITE-ProRule" id="PRU00043"/>
    </source>
</evidence>
<dbReference type="InterPro" id="IPR002126">
    <property type="entry name" value="Cadherin-like_dom"/>
</dbReference>
<organism evidence="17 18">
    <name type="scientific">Mytilus edulis</name>
    <name type="common">Blue mussel</name>
    <dbReference type="NCBI Taxonomy" id="6550"/>
    <lineage>
        <taxon>Eukaryota</taxon>
        <taxon>Metazoa</taxon>
        <taxon>Spiralia</taxon>
        <taxon>Lophotrochozoa</taxon>
        <taxon>Mollusca</taxon>
        <taxon>Bivalvia</taxon>
        <taxon>Autobranchia</taxon>
        <taxon>Pteriomorphia</taxon>
        <taxon>Mytilida</taxon>
        <taxon>Mytiloidea</taxon>
        <taxon>Mytilidae</taxon>
        <taxon>Mytilinae</taxon>
        <taxon>Mytilus</taxon>
    </lineage>
</organism>
<sequence length="1135" mass="125633">MSKQLGDGKPSLIGISGVDGEGTLGKDLSGSAEWLMIPYSTAAPQDDTLYNVGGQLSYRVGGSNFSVPLLPDTITVKPNPSLVVHYFHEKYVGGDDPLTTAIVEPIIPFSLAVSVMNDGLGTAQALRISSAQPEIIENEKGLLITFKIVGAKLGNNQIAPSLSVDFGDIHSFETKTATWLLTSTLKGTFYNYTATFENINPLGDPQLSLFDELEYHELVHLVRIDTENENNDFDDFLVNDIVDSKGMPDKLYNSKNGSDVYDVYIGNITQLYTSSYVRSQNKVYTVVHLKVTANASTWTYTRMENNITSSNPVDNQYLLQCESSSNRKLMIEKNVWQTTHILDKFFLHIFDFFPSNETAEEGVEVTYDITFGPRNMYAPIFNMTGYSQTVPFDVSIGSIIITLSGHDIDHDQMSFQIVDEDIKPVFAIDETIGSIKTKVLLNSTTVYEFKVIIVDHGIPSKSCMTNITITVTDYGTSSVSSTDTTPSSVSPLTSYITEYTNIAAESSAARETVESETSTSSHEMNSPESNVTPIISTEDTTGLSVHYVHTNDKHTTSPVIAEYTTVKESLATSETVGSETSTIYIEKYTSDLRSMATTTTEYTSESSIPAGETNDNHITSTESVKYTTIKDEDECVLETHSCNQRCINTAGGYLCSCEDGFELTGNTTCINIDECTLLINNCEQICVDTIGSFNCSCRDGFVLNSDQSSCSRDYDPCANNNINCSYGCVLENSEPVCYCPENYKLSIHDNQTCSAVFISVEIYLTTNFPYTSEMADHSTDEFKHARVDIKVALYFRYSNIPGFLSLTVISFSFGSTVVQYIVVFNQSLSDSLIMETASVTNNITQITVLDKSYGVTGETFVNYQTKNQEPLTCTLCRVNHTCVILRKSTYECRPPLSKLENYAAYEKDIEQAFKTEMSDVGDIQYLNVTDFRNHTEGVTTSLVVIFNTVANKTLQYDKVLNLLVKMETEDKSCTDIIDMCIAVNGSITLGNTTTTLEPVICSTCSVTQQCIQDTQTSRYQCVNQPTTEHTASSTSERTTTTVQSKSSSDLILGLGIGLPLAIAAFAIFITIMICMFCRSKKRKSELIVQGQQEDDNWQIRQAFGRRDSSLRGTKSLEGFYNEVAYKYAFEKKQCD</sequence>
<keyword evidence="6" id="KW-0677">Repeat</keyword>
<evidence type="ECO:0000259" key="15">
    <source>
        <dbReference type="PROSITE" id="PS50026"/>
    </source>
</evidence>
<keyword evidence="2 11" id="KW-0245">EGF-like domain</keyword>
<evidence type="ECO:0000256" key="4">
    <source>
        <dbReference type="ARBA" id="ARBA00022729"/>
    </source>
</evidence>
<dbReference type="GO" id="GO:0005509">
    <property type="term" value="F:calcium ion binding"/>
    <property type="evidence" value="ECO:0007669"/>
    <property type="project" value="UniProtKB-UniRule"/>
</dbReference>
<dbReference type="InterPro" id="IPR009030">
    <property type="entry name" value="Growth_fac_rcpt_cys_sf"/>
</dbReference>
<dbReference type="InterPro" id="IPR049883">
    <property type="entry name" value="NOTCH1_EGF-like"/>
</dbReference>
<evidence type="ECO:0000256" key="2">
    <source>
        <dbReference type="ARBA" id="ARBA00022536"/>
    </source>
</evidence>
<feature type="compositionally biased region" description="Polar residues" evidence="12">
    <location>
        <begin position="522"/>
        <end position="534"/>
    </location>
</feature>
<evidence type="ECO:0000256" key="12">
    <source>
        <dbReference type="SAM" id="MobiDB-lite"/>
    </source>
</evidence>
<dbReference type="InterPro" id="IPR001881">
    <property type="entry name" value="EGF-like_Ca-bd_dom"/>
</dbReference>
<dbReference type="GO" id="GO:0007156">
    <property type="term" value="P:homophilic cell adhesion via plasma membrane adhesion molecules"/>
    <property type="evidence" value="ECO:0007669"/>
    <property type="project" value="InterPro"/>
</dbReference>
<feature type="domain" description="Cadherin" evidence="16">
    <location>
        <begin position="382"/>
        <end position="488"/>
    </location>
</feature>
<feature type="domain" description="SEA" evidence="14">
    <location>
        <begin position="754"/>
        <end position="860"/>
    </location>
</feature>
<dbReference type="CDD" id="cd00054">
    <property type="entry name" value="EGF_CA"/>
    <property type="match status" value="2"/>
</dbReference>
<dbReference type="Proteomes" id="UP000683360">
    <property type="component" value="Unassembled WGS sequence"/>
</dbReference>
<dbReference type="Gene3D" id="2.60.40.60">
    <property type="entry name" value="Cadherins"/>
    <property type="match status" value="1"/>
</dbReference>
<name>A0A8S3UCL7_MYTED</name>
<proteinExistence type="predicted"/>
<dbReference type="InterPro" id="IPR018097">
    <property type="entry name" value="EGF_Ca-bd_CS"/>
</dbReference>
<dbReference type="InterPro" id="IPR036364">
    <property type="entry name" value="SEA_dom_sf"/>
</dbReference>
<keyword evidence="5" id="KW-0430">Lectin</keyword>
<keyword evidence="7 13" id="KW-1133">Transmembrane helix</keyword>
<keyword evidence="10" id="KW-0106">Calcium</keyword>
<evidence type="ECO:0000256" key="9">
    <source>
        <dbReference type="ARBA" id="ARBA00023157"/>
    </source>
</evidence>
<dbReference type="PROSITE" id="PS00010">
    <property type="entry name" value="ASX_HYDROXYL"/>
    <property type="match status" value="1"/>
</dbReference>
<dbReference type="SMART" id="SM00181">
    <property type="entry name" value="EGF"/>
    <property type="match status" value="3"/>
</dbReference>
<dbReference type="InterPro" id="IPR000152">
    <property type="entry name" value="EGF-type_Asp/Asn_hydroxyl_site"/>
</dbReference>
<dbReference type="EMBL" id="CAJPWZ010002550">
    <property type="protein sequence ID" value="CAG2240188.1"/>
    <property type="molecule type" value="Genomic_DNA"/>
</dbReference>
<reference evidence="17" key="1">
    <citation type="submission" date="2021-03" db="EMBL/GenBank/DDBJ databases">
        <authorList>
            <person name="Bekaert M."/>
        </authorList>
    </citation>
    <scope>NUCLEOTIDE SEQUENCE</scope>
</reference>
<dbReference type="PANTHER" id="PTHR14789">
    <property type="entry name" value="CHONDROLECTIN VARIANT CHODLFDELTAE"/>
    <property type="match status" value="1"/>
</dbReference>
<keyword evidence="18" id="KW-1185">Reference proteome</keyword>
<comment type="caution">
    <text evidence="11">Lacks conserved residue(s) required for the propagation of feature annotation.</text>
</comment>
<evidence type="ECO:0000256" key="7">
    <source>
        <dbReference type="ARBA" id="ARBA00022989"/>
    </source>
</evidence>